<dbReference type="EMBL" id="SDMP01000012">
    <property type="protein sequence ID" value="RYR27175.1"/>
    <property type="molecule type" value="Genomic_DNA"/>
</dbReference>
<evidence type="ECO:0000256" key="4">
    <source>
        <dbReference type="SAM" id="MobiDB-lite"/>
    </source>
</evidence>
<proteinExistence type="inferred from homology"/>
<dbReference type="PANTHER" id="PTHR43320">
    <property type="entry name" value="SUGAR KINASE"/>
    <property type="match status" value="1"/>
</dbReference>
<dbReference type="InterPro" id="IPR052700">
    <property type="entry name" value="Carb_kinase_PfkB-like"/>
</dbReference>
<accession>A0A445AL99</accession>
<dbReference type="STRING" id="3818.A0A445AL99"/>
<organism evidence="6 7">
    <name type="scientific">Arachis hypogaea</name>
    <name type="common">Peanut</name>
    <dbReference type="NCBI Taxonomy" id="3818"/>
    <lineage>
        <taxon>Eukaryota</taxon>
        <taxon>Viridiplantae</taxon>
        <taxon>Streptophyta</taxon>
        <taxon>Embryophyta</taxon>
        <taxon>Tracheophyta</taxon>
        <taxon>Spermatophyta</taxon>
        <taxon>Magnoliopsida</taxon>
        <taxon>eudicotyledons</taxon>
        <taxon>Gunneridae</taxon>
        <taxon>Pentapetalae</taxon>
        <taxon>rosids</taxon>
        <taxon>fabids</taxon>
        <taxon>Fabales</taxon>
        <taxon>Fabaceae</taxon>
        <taxon>Papilionoideae</taxon>
        <taxon>50 kb inversion clade</taxon>
        <taxon>dalbergioids sensu lato</taxon>
        <taxon>Dalbergieae</taxon>
        <taxon>Pterocarpus clade</taxon>
        <taxon>Arachis</taxon>
    </lineage>
</organism>
<feature type="chain" id="PRO_5019585182" description="AMP-dependent synthetase/ligase domain-containing protein" evidence="5">
    <location>
        <begin position="18"/>
        <end position="271"/>
    </location>
</feature>
<dbReference type="Gene3D" id="3.40.1190.20">
    <property type="match status" value="1"/>
</dbReference>
<feature type="region of interest" description="Disordered" evidence="4">
    <location>
        <begin position="20"/>
        <end position="67"/>
    </location>
</feature>
<gene>
    <name evidence="6" type="ORF">Ahy_B02g061505</name>
</gene>
<reference evidence="6 7" key="1">
    <citation type="submission" date="2019-01" db="EMBL/GenBank/DDBJ databases">
        <title>Sequencing of cultivated peanut Arachis hypogaea provides insights into genome evolution and oil improvement.</title>
        <authorList>
            <person name="Chen X."/>
        </authorList>
    </citation>
    <scope>NUCLEOTIDE SEQUENCE [LARGE SCALE GENOMIC DNA]</scope>
    <source>
        <strain evidence="7">cv. Fuhuasheng</strain>
        <tissue evidence="6">Leaves</tissue>
    </source>
</reference>
<dbReference type="Proteomes" id="UP000289738">
    <property type="component" value="Chromosome B02"/>
</dbReference>
<name>A0A445AL99_ARAHY</name>
<protein>
    <recommendedName>
        <fullName evidence="8">AMP-dependent synthetase/ligase domain-containing protein</fullName>
    </recommendedName>
</protein>
<dbReference type="GO" id="GO:0016301">
    <property type="term" value="F:kinase activity"/>
    <property type="evidence" value="ECO:0007669"/>
    <property type="project" value="UniProtKB-KW"/>
</dbReference>
<sequence length="271" mass="30368">MDGLLLLLLLQRLRVKTRDGVTVTKRGREQISRASSSPTTEKTRRPPSERRVSSSSSPPPPSPPPHHPLHGVKCGIYGANCLGWIISMEACNAHRLYCVPLYDTLGAGAVEFIICHGEISIAFVEEKKIPKHLWLVLRYAILNLKVIQATISLAKQEGLLVSLDLASFEMVRKFKPPLMKLLESGNIDLCFANQDEATELLRDEHNADPVAALEFLAKYCKRAVVTLGHKECIAKHGKEVKFMVSTNWRPYLATRRNNFHGSPKHNTSLFR</sequence>
<dbReference type="PANTHER" id="PTHR43320:SF1">
    <property type="entry name" value="OS01G0105900 PROTEIN"/>
    <property type="match status" value="1"/>
</dbReference>
<evidence type="ECO:0000256" key="3">
    <source>
        <dbReference type="ARBA" id="ARBA00022777"/>
    </source>
</evidence>
<dbReference type="InterPro" id="IPR029056">
    <property type="entry name" value="Ribokinase-like"/>
</dbReference>
<dbReference type="AlphaFoldDB" id="A0A445AL99"/>
<dbReference type="SUPFAM" id="SSF56801">
    <property type="entry name" value="Acetyl-CoA synthetase-like"/>
    <property type="match status" value="1"/>
</dbReference>
<comment type="similarity">
    <text evidence="1">Belongs to the carbohydrate kinase PfkB family.</text>
</comment>
<keyword evidence="5" id="KW-0732">Signal</keyword>
<evidence type="ECO:0000256" key="1">
    <source>
        <dbReference type="ARBA" id="ARBA00010688"/>
    </source>
</evidence>
<feature type="signal peptide" evidence="5">
    <location>
        <begin position="1"/>
        <end position="17"/>
    </location>
</feature>
<dbReference type="SUPFAM" id="SSF53613">
    <property type="entry name" value="Ribokinase-like"/>
    <property type="match status" value="1"/>
</dbReference>
<evidence type="ECO:0008006" key="8">
    <source>
        <dbReference type="Google" id="ProtNLM"/>
    </source>
</evidence>
<evidence type="ECO:0000256" key="2">
    <source>
        <dbReference type="ARBA" id="ARBA00022679"/>
    </source>
</evidence>
<feature type="compositionally biased region" description="Pro residues" evidence="4">
    <location>
        <begin position="57"/>
        <end position="66"/>
    </location>
</feature>
<keyword evidence="7" id="KW-1185">Reference proteome</keyword>
<keyword evidence="2" id="KW-0808">Transferase</keyword>
<keyword evidence="3" id="KW-0418">Kinase</keyword>
<comment type="caution">
    <text evidence="6">The sequence shown here is derived from an EMBL/GenBank/DDBJ whole genome shotgun (WGS) entry which is preliminary data.</text>
</comment>
<evidence type="ECO:0000313" key="7">
    <source>
        <dbReference type="Proteomes" id="UP000289738"/>
    </source>
</evidence>
<evidence type="ECO:0000313" key="6">
    <source>
        <dbReference type="EMBL" id="RYR27175.1"/>
    </source>
</evidence>
<feature type="compositionally biased region" description="Basic and acidic residues" evidence="4">
    <location>
        <begin position="41"/>
        <end position="52"/>
    </location>
</feature>
<evidence type="ECO:0000256" key="5">
    <source>
        <dbReference type="SAM" id="SignalP"/>
    </source>
</evidence>